<evidence type="ECO:0000259" key="3">
    <source>
        <dbReference type="Pfam" id="PF03081"/>
    </source>
</evidence>
<dbReference type="GO" id="GO:0000145">
    <property type="term" value="C:exocyst"/>
    <property type="evidence" value="ECO:0007669"/>
    <property type="project" value="InterPro"/>
</dbReference>
<feature type="domain" description="Exocyst complex subunit Exo70 C-terminal" evidence="3">
    <location>
        <begin position="209"/>
        <end position="599"/>
    </location>
</feature>
<dbReference type="Gene3D" id="1.20.1310.30">
    <property type="match status" value="1"/>
</dbReference>
<dbReference type="SUPFAM" id="SSF74788">
    <property type="entry name" value="Cullin repeat-like"/>
    <property type="match status" value="1"/>
</dbReference>
<dbReference type="InterPro" id="IPR016159">
    <property type="entry name" value="Cullin_repeat-like_dom_sf"/>
</dbReference>
<dbReference type="Pfam" id="PF20669">
    <property type="entry name" value="Exo70_N"/>
    <property type="match status" value="1"/>
</dbReference>
<dbReference type="Proteomes" id="UP000011777">
    <property type="component" value="Unassembled WGS sequence"/>
</dbReference>
<evidence type="ECO:0000313" key="4">
    <source>
        <dbReference type="EMBL" id="EMG45898.1"/>
    </source>
</evidence>
<dbReference type="AlphaFoldDB" id="M3J203"/>
<dbReference type="GO" id="GO:0006887">
    <property type="term" value="P:exocytosis"/>
    <property type="evidence" value="ECO:0007669"/>
    <property type="project" value="InterPro"/>
</dbReference>
<reference evidence="4 5" key="1">
    <citation type="submission" date="2013-02" db="EMBL/GenBank/DDBJ databases">
        <title>Genome sequence of Candida maltosa Xu316, a potential industrial strain for xylitol and ethanol production.</title>
        <authorList>
            <person name="Yu J."/>
            <person name="Wang Q."/>
            <person name="Geng X."/>
            <person name="Bao W."/>
            <person name="He P."/>
            <person name="Cai J."/>
        </authorList>
    </citation>
    <scope>NUCLEOTIDE SEQUENCE [LARGE SCALE GENOMIC DNA]</scope>
    <source>
        <strain evidence="5">Xu316</strain>
    </source>
</reference>
<name>M3J203_CANMX</name>
<evidence type="ECO:0000256" key="2">
    <source>
        <dbReference type="ARBA" id="ARBA00022448"/>
    </source>
</evidence>
<dbReference type="EMBL" id="AOGT01002290">
    <property type="protein sequence ID" value="EMG45898.1"/>
    <property type="molecule type" value="Genomic_DNA"/>
</dbReference>
<protein>
    <recommendedName>
        <fullName evidence="3">Exocyst complex subunit Exo70 C-terminal domain-containing protein</fullName>
    </recommendedName>
</protein>
<dbReference type="Gene3D" id="1.20.1280.170">
    <property type="entry name" value="Exocyst complex component Exo70"/>
    <property type="match status" value="1"/>
</dbReference>
<evidence type="ECO:0000313" key="5">
    <source>
        <dbReference type="Proteomes" id="UP000011777"/>
    </source>
</evidence>
<organism evidence="4 5">
    <name type="scientific">Candida maltosa (strain Xu316)</name>
    <name type="common">Yeast</name>
    <dbReference type="NCBI Taxonomy" id="1245528"/>
    <lineage>
        <taxon>Eukaryota</taxon>
        <taxon>Fungi</taxon>
        <taxon>Dikarya</taxon>
        <taxon>Ascomycota</taxon>
        <taxon>Saccharomycotina</taxon>
        <taxon>Pichiomycetes</taxon>
        <taxon>Debaryomycetaceae</taxon>
        <taxon>Candida/Lodderomyces clade</taxon>
        <taxon>Candida</taxon>
    </lineage>
</organism>
<gene>
    <name evidence="4" type="ORF">G210_3889</name>
</gene>
<dbReference type="InterPro" id="IPR046364">
    <property type="entry name" value="Exo70_C"/>
</dbReference>
<proteinExistence type="inferred from homology"/>
<keyword evidence="2" id="KW-0813">Transport</keyword>
<dbReference type="OrthoDB" id="1922221at2759"/>
<accession>M3J203</accession>
<dbReference type="STRING" id="1245528.M3J203"/>
<comment type="similarity">
    <text evidence="1">Belongs to the EXO70 family.</text>
</comment>
<dbReference type="eggNOG" id="KOG2344">
    <property type="taxonomic scope" value="Eukaryota"/>
</dbReference>
<comment type="caution">
    <text evidence="4">The sequence shown here is derived from an EMBL/GenBank/DDBJ whole genome shotgun (WGS) entry which is preliminary data.</text>
</comment>
<dbReference type="HOGENOM" id="CLU_010236_4_1_1"/>
<dbReference type="OMA" id="GIIRAGP"/>
<dbReference type="Gene3D" id="1.10.357.60">
    <property type="match status" value="1"/>
</dbReference>
<evidence type="ECO:0000256" key="1">
    <source>
        <dbReference type="ARBA" id="ARBA00006756"/>
    </source>
</evidence>
<keyword evidence="5" id="KW-1185">Reference proteome</keyword>
<dbReference type="Pfam" id="PF03081">
    <property type="entry name" value="Exo70_C"/>
    <property type="match status" value="1"/>
</dbReference>
<dbReference type="GO" id="GO:0005546">
    <property type="term" value="F:phosphatidylinositol-4,5-bisphosphate binding"/>
    <property type="evidence" value="ECO:0007669"/>
    <property type="project" value="InterPro"/>
</dbReference>
<sequence length="601" mass="69595">MDVDEADIAVLNEHLMRSKELFESIDKSLFRISNKTQKASSTIKPILSQVNQLTNDKKEVEKGINLLSEVSSSTEKINNFENILNNPIEVVGFLKYLNVLKQSKELFSTIQPKFKQFKGIIYNFEGLIERSESKVQNYLEVLVNMDTPQLIAQKNDIRMVFDYFENQNDFIMRIFLKARSKKIASQLKPYEQSTKAVVRGANIPYERGSNGITKYTDVFLTEIHDELELLNVCELSPKLLDAITQEPMFKYNEIITRYNQFFDAPSVITENIVLILEILDNLQRFKFELNKFNINNHEFNKSLSIYVYQNSVIFKEFIKSVVNRYNNVSKITENNSQEIVVDIMSKLRKISEFRNSLLELIKNFALGDWVNDQQFISTFSSVILDSNNGKPDSEYLLSSFYSDVIDAIMVNLEIALKNASDPSYKKSTQGFILIKNLFMLDSIIKRSKELFNSLGKLGERRIEKLRTRFLKLFLEDWNHASFIIIRGMTDIATQMAQSQNNTTAGTGGGPVSNLSSKERESVKELFKNFNESFEEALLNYTRYNFGDMGLKNFLGGEVKKLIANTYFKLYDKYGTSDFTKNKSKYVKYDKIQFQKLLDERL</sequence>